<evidence type="ECO:0000313" key="3">
    <source>
        <dbReference type="Proteomes" id="UP001066276"/>
    </source>
</evidence>
<feature type="compositionally biased region" description="Pro residues" evidence="1">
    <location>
        <begin position="667"/>
        <end position="678"/>
    </location>
</feature>
<feature type="region of interest" description="Disordered" evidence="1">
    <location>
        <begin position="486"/>
        <end position="540"/>
    </location>
</feature>
<dbReference type="EMBL" id="JANPWB010000005">
    <property type="protein sequence ID" value="KAJ1184542.1"/>
    <property type="molecule type" value="Genomic_DNA"/>
</dbReference>
<feature type="region of interest" description="Disordered" evidence="1">
    <location>
        <begin position="227"/>
        <end position="263"/>
    </location>
</feature>
<feature type="region of interest" description="Disordered" evidence="1">
    <location>
        <begin position="352"/>
        <end position="371"/>
    </location>
</feature>
<feature type="compositionally biased region" description="Low complexity" evidence="1">
    <location>
        <begin position="191"/>
        <end position="200"/>
    </location>
</feature>
<feature type="region of interest" description="Disordered" evidence="1">
    <location>
        <begin position="664"/>
        <end position="684"/>
    </location>
</feature>
<sequence length="1007" mass="114207">MQIDTARGPLSSILAPPPLIYLVIALHAFQPLRVLSGRFPPVPTRRALCEETASACPRWRGAPSSGNRKTPVIRERLRCCSPHRWPSAGTARALVPLKMILDLHPRSSQLKMEQPRQPSTSQVHLLAGTQSKENYKVGLSQHRQTQLQFNRNVPTLPSNLAVQYSIPNPIVIEKLRRSPDRTRDQTDGDGRSSNSSTPFSVVSEERLNLAIKLAKRDIKRRNLEEKVQQHLAKEDQNKSHSKTLEQSKRETYENAKPGNKSKTYVRFKRGEHSKQAAKSEITSSGARVYVYTPDRGNIQQLILDSPPTHDPGPGPKASPKSQEDKSMQEVRRLQKELSKYIHKIEELAKIDRSEDSLEPDEERRGQIRRQEQSARSARMLYVLQQQVKEIQEDLENLSPQKIKHTKKTRTLSRLAAVHRGAIRALQMFVTQLTDQAEPSHYKELGHLIRQLSLCSAKLDGTVDSSLSDTIISILQQVEDLESIMEKRQMPQKIKNPSRARSKSSSSREGSPGRRRSASPRKGKKPPPVSKERVPLEQKRPPVVRKLVIDENEPASGFPPTAEQTIRTDTKLDNIPPDAFSNINKNGILKSGISALIQELRHKNKHLPETAPLKNKGVLVPQRPQGFRQPRKPRPAQPNTRHARFQEKTLASRLKETKAPVKELKTPWIPPHPTSPPASPKRVNSGKKMISFKDACGSDQGVLPVKTEDKKLAAAEEEAIRLAWLDSVTARTLKELNSMRRQEMDRMQSLRPDKDDSAELQVENHQAEKKETAAQRVDLLSEKLMDDILEDTALDLWNLDRGDSLRSEAMATQDSSSLEIMLQRMEEMERSQDSVRRRFHQIVYSDPQFWAKEEKEGRDIAPVDRKPASPRPIRITRTAGRKEPEVDIILEEPHNATDGSIDVEEKSVSEGDRNPVPPKMFWPREGCTFLSVPRQMLKSIQDYKDRYEQHLKLISHEAVGSFNPWHITESIAEELLEDALGEVAAELQDLCEDYAEAVFTSEFLQPVQ</sequence>
<feature type="compositionally biased region" description="Basic and acidic residues" evidence="1">
    <location>
        <begin position="173"/>
        <end position="190"/>
    </location>
</feature>
<feature type="region of interest" description="Disordered" evidence="1">
    <location>
        <begin position="620"/>
        <end position="641"/>
    </location>
</feature>
<dbReference type="InterPro" id="IPR031447">
    <property type="entry name" value="MNR"/>
</dbReference>
<dbReference type="PANTHER" id="PTHR15732:SF4">
    <property type="entry name" value="PROTEIN MOONRAKER"/>
    <property type="match status" value="1"/>
</dbReference>
<evidence type="ECO:0008006" key="4">
    <source>
        <dbReference type="Google" id="ProtNLM"/>
    </source>
</evidence>
<gene>
    <name evidence="2" type="ORF">NDU88_001348</name>
</gene>
<feature type="compositionally biased region" description="Basic and acidic residues" evidence="1">
    <location>
        <begin position="529"/>
        <end position="539"/>
    </location>
</feature>
<keyword evidence="3" id="KW-1185">Reference proteome</keyword>
<proteinExistence type="predicted"/>
<dbReference type="Proteomes" id="UP001066276">
    <property type="component" value="Chromosome 3_1"/>
</dbReference>
<dbReference type="GO" id="GO:0071539">
    <property type="term" value="P:protein localization to centrosome"/>
    <property type="evidence" value="ECO:0007669"/>
    <property type="project" value="TreeGrafter"/>
</dbReference>
<dbReference type="AlphaFoldDB" id="A0AAV7U6M6"/>
<comment type="caution">
    <text evidence="2">The sequence shown here is derived from an EMBL/GenBank/DDBJ whole genome shotgun (WGS) entry which is preliminary data.</text>
</comment>
<feature type="region of interest" description="Disordered" evidence="1">
    <location>
        <begin position="173"/>
        <end position="200"/>
    </location>
</feature>
<feature type="region of interest" description="Disordered" evidence="1">
    <location>
        <begin position="743"/>
        <end position="769"/>
    </location>
</feature>
<dbReference type="Pfam" id="PF15718">
    <property type="entry name" value="MNR"/>
    <property type="match status" value="1"/>
</dbReference>
<protein>
    <recommendedName>
        <fullName evidence="4">Protein moonraker</fullName>
    </recommendedName>
</protein>
<dbReference type="GO" id="GO:0034451">
    <property type="term" value="C:centriolar satellite"/>
    <property type="evidence" value="ECO:0007669"/>
    <property type="project" value="TreeGrafter"/>
</dbReference>
<accession>A0AAV7U6M6</accession>
<evidence type="ECO:0000256" key="1">
    <source>
        <dbReference type="SAM" id="MobiDB-lite"/>
    </source>
</evidence>
<feature type="compositionally biased region" description="Basic and acidic residues" evidence="1">
    <location>
        <begin position="743"/>
        <end position="756"/>
    </location>
</feature>
<dbReference type="PANTHER" id="PTHR15732">
    <property type="entry name" value="PROTEIN MOONRAKER"/>
    <property type="match status" value="1"/>
</dbReference>
<feature type="compositionally biased region" description="Basic residues" evidence="1">
    <location>
        <begin position="512"/>
        <end position="524"/>
    </location>
</feature>
<feature type="compositionally biased region" description="Basic and acidic residues" evidence="1">
    <location>
        <begin position="227"/>
        <end position="253"/>
    </location>
</feature>
<evidence type="ECO:0000313" key="2">
    <source>
        <dbReference type="EMBL" id="KAJ1184542.1"/>
    </source>
</evidence>
<dbReference type="GO" id="GO:0007099">
    <property type="term" value="P:centriole replication"/>
    <property type="evidence" value="ECO:0007669"/>
    <property type="project" value="InterPro"/>
</dbReference>
<organism evidence="2 3">
    <name type="scientific">Pleurodeles waltl</name>
    <name type="common">Iberian ribbed newt</name>
    <dbReference type="NCBI Taxonomy" id="8319"/>
    <lineage>
        <taxon>Eukaryota</taxon>
        <taxon>Metazoa</taxon>
        <taxon>Chordata</taxon>
        <taxon>Craniata</taxon>
        <taxon>Vertebrata</taxon>
        <taxon>Euteleostomi</taxon>
        <taxon>Amphibia</taxon>
        <taxon>Batrachia</taxon>
        <taxon>Caudata</taxon>
        <taxon>Salamandroidea</taxon>
        <taxon>Salamandridae</taxon>
        <taxon>Pleurodelinae</taxon>
        <taxon>Pleurodeles</taxon>
    </lineage>
</organism>
<reference evidence="2" key="1">
    <citation type="journal article" date="2022" name="bioRxiv">
        <title>Sequencing and chromosome-scale assembly of the giantPleurodeles waltlgenome.</title>
        <authorList>
            <person name="Brown T."/>
            <person name="Elewa A."/>
            <person name="Iarovenko S."/>
            <person name="Subramanian E."/>
            <person name="Araus A.J."/>
            <person name="Petzold A."/>
            <person name="Susuki M."/>
            <person name="Suzuki K.-i.T."/>
            <person name="Hayashi T."/>
            <person name="Toyoda A."/>
            <person name="Oliveira C."/>
            <person name="Osipova E."/>
            <person name="Leigh N.D."/>
            <person name="Simon A."/>
            <person name="Yun M.H."/>
        </authorList>
    </citation>
    <scope>NUCLEOTIDE SEQUENCE</scope>
    <source>
        <strain evidence="2">20211129_DDA</strain>
        <tissue evidence="2">Liver</tissue>
    </source>
</reference>
<name>A0AAV7U6M6_PLEWA</name>
<feature type="region of interest" description="Disordered" evidence="1">
    <location>
        <begin position="300"/>
        <end position="328"/>
    </location>
</feature>